<evidence type="ECO:0000256" key="12">
    <source>
        <dbReference type="RuleBase" id="RU363134"/>
    </source>
</evidence>
<protein>
    <recommendedName>
        <fullName evidence="3 12">Interleukin-2</fullName>
        <shortName evidence="12">IL-2</shortName>
    </recommendedName>
</protein>
<comment type="subcellular location">
    <subcellularLocation>
        <location evidence="1 12">Secreted</location>
    </subcellularLocation>
</comment>
<dbReference type="GO" id="GO:0005125">
    <property type="term" value="F:cytokine activity"/>
    <property type="evidence" value="ECO:0007669"/>
    <property type="project" value="UniProtKB-KW"/>
</dbReference>
<accession>A0A6P3R0G7</accession>
<dbReference type="GO" id="GO:0005134">
    <property type="term" value="F:interleukin-2 receptor binding"/>
    <property type="evidence" value="ECO:0007669"/>
    <property type="project" value="InterPro"/>
</dbReference>
<name>A0A6P3R0G7_PTEVA</name>
<evidence type="ECO:0000256" key="10">
    <source>
        <dbReference type="ARBA" id="ARBA00023157"/>
    </source>
</evidence>
<dbReference type="GO" id="GO:0002250">
    <property type="term" value="P:adaptive immune response"/>
    <property type="evidence" value="ECO:0007669"/>
    <property type="project" value="UniProtKB-KW"/>
</dbReference>
<keyword evidence="14" id="KW-1185">Reference proteome</keyword>
<proteinExistence type="inferred from homology"/>
<evidence type="ECO:0000256" key="2">
    <source>
        <dbReference type="ARBA" id="ARBA00006949"/>
    </source>
</evidence>
<evidence type="ECO:0000256" key="7">
    <source>
        <dbReference type="ARBA" id="ARBA00022859"/>
    </source>
</evidence>
<dbReference type="GeneID" id="105302208"/>
<dbReference type="GeneID" id="120616276"/>
<feature type="coiled-coil region" evidence="13">
    <location>
        <begin position="27"/>
        <end position="54"/>
    </location>
</feature>
<dbReference type="SUPFAM" id="SSF47266">
    <property type="entry name" value="4-helical cytokines"/>
    <property type="match status" value="1"/>
</dbReference>
<feature type="signal peptide" evidence="12">
    <location>
        <begin position="1"/>
        <end position="20"/>
    </location>
</feature>
<dbReference type="RefSeq" id="XP_011373467.1">
    <property type="nucleotide sequence ID" value="XM_011375165.1"/>
</dbReference>
<dbReference type="KEGG" id="pgig:120616276"/>
<keyword evidence="7 12" id="KW-0391">Immunity</keyword>
<evidence type="ECO:0000256" key="4">
    <source>
        <dbReference type="ARBA" id="ARBA00022514"/>
    </source>
</evidence>
<feature type="chain" id="PRO_5028524287" description="Interleukin-2" evidence="12">
    <location>
        <begin position="21"/>
        <end position="152"/>
    </location>
</feature>
<keyword evidence="5 12" id="KW-0964">Secreted</keyword>
<dbReference type="Gene3D" id="1.20.1250.10">
    <property type="match status" value="1"/>
</dbReference>
<dbReference type="SMART" id="SM00189">
    <property type="entry name" value="IL2"/>
    <property type="match status" value="1"/>
</dbReference>
<dbReference type="InterPro" id="IPR009079">
    <property type="entry name" value="4_helix_cytokine-like_core"/>
</dbReference>
<dbReference type="InterPro" id="IPR030477">
    <property type="entry name" value="IL-2_CS"/>
</dbReference>
<keyword evidence="10 12" id="KW-1015">Disulfide bond</keyword>
<dbReference type="AlphaFoldDB" id="A0A6P3R0G7"/>
<evidence type="ECO:0000256" key="6">
    <source>
        <dbReference type="ARBA" id="ARBA00022729"/>
    </source>
</evidence>
<dbReference type="GO" id="GO:0005615">
    <property type="term" value="C:extracellular space"/>
    <property type="evidence" value="ECO:0007669"/>
    <property type="project" value="UniProtKB-KW"/>
</dbReference>
<dbReference type="PANTHER" id="PTHR48487">
    <property type="entry name" value="INTERLEUKIN-2"/>
    <property type="match status" value="1"/>
</dbReference>
<evidence type="ECO:0000313" key="15">
    <source>
        <dbReference type="RefSeq" id="XP_011373467.1"/>
    </source>
</evidence>
<dbReference type="OrthoDB" id="9450228at2759"/>
<keyword evidence="9 12" id="KW-1064">Adaptive immunity</keyword>
<reference evidence="15" key="1">
    <citation type="submission" date="2025-08" db="UniProtKB">
        <authorList>
            <consortium name="RefSeq"/>
        </authorList>
    </citation>
    <scope>IDENTIFICATION</scope>
    <source>
        <tissue evidence="15">Kidney</tissue>
    </source>
</reference>
<dbReference type="GO" id="GO:0008083">
    <property type="term" value="F:growth factor activity"/>
    <property type="evidence" value="ECO:0007669"/>
    <property type="project" value="UniProtKB-KW"/>
</dbReference>
<evidence type="ECO:0000256" key="5">
    <source>
        <dbReference type="ARBA" id="ARBA00022525"/>
    </source>
</evidence>
<dbReference type="CTD" id="3558"/>
<organism evidence="14 15">
    <name type="scientific">Pteropus vampyrus</name>
    <name type="common">Large flying fox</name>
    <dbReference type="NCBI Taxonomy" id="132908"/>
    <lineage>
        <taxon>Eukaryota</taxon>
        <taxon>Metazoa</taxon>
        <taxon>Chordata</taxon>
        <taxon>Craniata</taxon>
        <taxon>Vertebrata</taxon>
        <taxon>Euteleostomi</taxon>
        <taxon>Mammalia</taxon>
        <taxon>Eutheria</taxon>
        <taxon>Laurasiatheria</taxon>
        <taxon>Chiroptera</taxon>
        <taxon>Yinpterochiroptera</taxon>
        <taxon>Pteropodoidea</taxon>
        <taxon>Pteropodidae</taxon>
        <taxon>Pteropodinae</taxon>
        <taxon>Pteropus</taxon>
    </lineage>
</organism>
<dbReference type="InterPro" id="IPR000779">
    <property type="entry name" value="IL-2"/>
</dbReference>
<sequence>MHKMYFLSCIALTLALVADGAPTSSSRKETQQQLEHLLKDLQRLLETVNNYKNHELSSMLTFKFYMPNATELNHLQCLVDELKPLEEVLTIAQSKNSHSDIKESVSNINVTAQKLKGPETKYTCVYNDESTNVKEFLNKWITFCQSILSTLA</sequence>
<keyword evidence="4 12" id="KW-0202">Cytokine</keyword>
<keyword evidence="6 12" id="KW-0732">Signal</keyword>
<dbReference type="PANTHER" id="PTHR48487:SF1">
    <property type="entry name" value="INTERLEUKIN-2"/>
    <property type="match status" value="1"/>
</dbReference>
<dbReference type="PROSITE" id="PS00424">
    <property type="entry name" value="INTERLEUKIN_2"/>
    <property type="match status" value="1"/>
</dbReference>
<dbReference type="Proteomes" id="UP000515202">
    <property type="component" value="Unplaced"/>
</dbReference>
<evidence type="ECO:0000256" key="3">
    <source>
        <dbReference type="ARBA" id="ARBA00019453"/>
    </source>
</evidence>
<evidence type="ECO:0000256" key="11">
    <source>
        <dbReference type="ARBA" id="ARBA00023180"/>
    </source>
</evidence>
<keyword evidence="8 12" id="KW-0339">Growth factor</keyword>
<evidence type="ECO:0000256" key="1">
    <source>
        <dbReference type="ARBA" id="ARBA00004613"/>
    </source>
</evidence>
<dbReference type="Pfam" id="PF00715">
    <property type="entry name" value="IL2"/>
    <property type="match status" value="1"/>
</dbReference>
<evidence type="ECO:0000256" key="8">
    <source>
        <dbReference type="ARBA" id="ARBA00023030"/>
    </source>
</evidence>
<dbReference type="PRINTS" id="PR00265">
    <property type="entry name" value="INTERLEUKIN2"/>
</dbReference>
<dbReference type="KEGG" id="pvp:105302208"/>
<evidence type="ECO:0000256" key="13">
    <source>
        <dbReference type="SAM" id="Coils"/>
    </source>
</evidence>
<keyword evidence="13" id="KW-0175">Coiled coil</keyword>
<comment type="similarity">
    <text evidence="2 12">Belongs to the IL-2 family.</text>
</comment>
<evidence type="ECO:0000313" key="14">
    <source>
        <dbReference type="Proteomes" id="UP000515202"/>
    </source>
</evidence>
<comment type="function">
    <text evidence="12">Cytokine produced by activated CD4-positive helper T-cells and to a lesser extend activated CD8-positive T-cells and natural killer (NK) cells that plays pivotal roles in the immune response and tolerance. Binds to a receptor complex composed of either the high-affinity trimeric IL-2R (IL2RA/CD25, IL2RB/CD122 and IL2RG/CD132) or the low-affinity dimeric IL-2R (IL2RB and IL2RG). Interaction with the receptor leads to oligomerization and conformation changes in the IL-2R subunits resulting in downstream signaling starting with phosphorylation of JAK1 and JAK3. In turn, JAK1 and JAK3 phosphorylate the receptor to form a docking site leading to the phosphorylation of several substrates including STAT5. This process leads to activation of several pathways including STAT, phosphoinositide-3-kinase/PI3K and mitogen-activated protein kinase/MAPK pathways. Functions as a T-cell growth factor and can increase NK-cell cytolytic activity as well. Promotes strong proliferation of activated B-cells and subsequently immunoglobulin production. Plays a pivotal role in regulating the adaptive immune system by controlling the survival and proliferation of regulatory T-cells, which are required for the maintenance of immune tolerance. Moreover, participates in the differentiation and homeostasis of effector T-cell subsets, including Th1, Th2, Th17 as well as memory CD8-positive T-cells.</text>
</comment>
<gene>
    <name evidence="12 15" type="primary">IL2</name>
</gene>
<evidence type="ECO:0000256" key="9">
    <source>
        <dbReference type="ARBA" id="ARBA00023130"/>
    </source>
</evidence>
<keyword evidence="11" id="KW-0325">Glycoprotein</keyword>
<dbReference type="RefSeq" id="XP_039735602.1">
    <property type="nucleotide sequence ID" value="XM_039879668.1"/>
</dbReference>